<dbReference type="SMART" id="SM01043">
    <property type="entry name" value="BTAD"/>
    <property type="match status" value="1"/>
</dbReference>
<keyword evidence="4" id="KW-0804">Transcription</keyword>
<evidence type="ECO:0000259" key="6">
    <source>
        <dbReference type="SMART" id="SM01043"/>
    </source>
</evidence>
<dbReference type="Gene3D" id="1.25.40.10">
    <property type="entry name" value="Tetratricopeptide repeat domain"/>
    <property type="match status" value="1"/>
</dbReference>
<dbReference type="InterPro" id="IPR051677">
    <property type="entry name" value="AfsR-DnrI-RedD_regulator"/>
</dbReference>
<evidence type="ECO:0000256" key="1">
    <source>
        <dbReference type="ARBA" id="ARBA00005820"/>
    </source>
</evidence>
<evidence type="ECO:0000313" key="7">
    <source>
        <dbReference type="EMBL" id="ALG12487.1"/>
    </source>
</evidence>
<dbReference type="GO" id="GO:0006355">
    <property type="term" value="P:regulation of DNA-templated transcription"/>
    <property type="evidence" value="ECO:0007669"/>
    <property type="project" value="InterPro"/>
</dbReference>
<dbReference type="GO" id="GO:0003677">
    <property type="term" value="F:DNA binding"/>
    <property type="evidence" value="ECO:0007669"/>
    <property type="project" value="UniProtKB-KW"/>
</dbReference>
<dbReference type="PRINTS" id="PR00364">
    <property type="entry name" value="DISEASERSIST"/>
</dbReference>
<dbReference type="InterPro" id="IPR011990">
    <property type="entry name" value="TPR-like_helical_dom_sf"/>
</dbReference>
<dbReference type="SUPFAM" id="SSF52540">
    <property type="entry name" value="P-loop containing nucleoside triphosphate hydrolases"/>
    <property type="match status" value="1"/>
</dbReference>
<feature type="domain" description="OmpR/PhoB-type" evidence="5">
    <location>
        <begin position="20"/>
        <end position="93"/>
    </location>
</feature>
<dbReference type="Proteomes" id="UP000063699">
    <property type="component" value="Chromosome"/>
</dbReference>
<name>A0A0N7F4V5_9PSEU</name>
<sequence>MTMGVRFRLLGTIEAQGDGGGRADLGPAMRRAVFAALLVHANRPILPDVLAEQVWGPHRPARAQDTLRSYLSRLRAALPDGPAIERDSGGYVVRVPPLEVDLHVFHELLRYASEADDKDALRLRATAFELWRGTPFSGVESPWFDGLRQSLTAELHAARLDDHDARLRDQQHAQLLPQLRLMAEAHPLDERLAGQLILALHRCGRQADAVQRYDLVRTRLVDELGVDPSAELREIRQRLLRPPTRSHTPSQLPDAPRAFTGRSAELGTIAEAMYQHGQVMLTGPGGVGKTWLAVQWANAHRGQFPDGILYVNLHGFDDSPTLTTLQAVSLLLEGLREDHAPASLDAKIALYRDAVADRRMLVVLDNARDSSQVAPLLPGGTASVVLLTSRNRLPGLVTTQGVLSVDVRPMSAADSRALLARHLGHAALAADPAAVDALIEHCRGLPLALSIIAARAAEYSLPALAAEMLAAPLDALDLGEQSADMRAVLACTFESLDQDSLAALTAFASWPATEFSLGTACALLGETPPRVRRKLRHLENSHLVLQGTADRYLLDPLVWHALHAKAST</sequence>
<keyword evidence="3" id="KW-0238">DNA-binding</keyword>
<comment type="similarity">
    <text evidence="1">Belongs to the AfsR/DnrI/RedD regulatory family.</text>
</comment>
<dbReference type="KEGG" id="kphy:AOZ06_41505"/>
<keyword evidence="2" id="KW-0805">Transcription regulation</keyword>
<dbReference type="Pfam" id="PF03704">
    <property type="entry name" value="BTAD"/>
    <property type="match status" value="1"/>
</dbReference>
<dbReference type="SUPFAM" id="SSF46894">
    <property type="entry name" value="C-terminal effector domain of the bipartite response regulators"/>
    <property type="match status" value="1"/>
</dbReference>
<evidence type="ECO:0000313" key="8">
    <source>
        <dbReference type="Proteomes" id="UP000063699"/>
    </source>
</evidence>
<dbReference type="STRING" id="860235.AOZ06_41505"/>
<keyword evidence="8" id="KW-1185">Reference proteome</keyword>
<dbReference type="InterPro" id="IPR027417">
    <property type="entry name" value="P-loop_NTPase"/>
</dbReference>
<organism evidence="7 8">
    <name type="scientific">Kibdelosporangium phytohabitans</name>
    <dbReference type="NCBI Taxonomy" id="860235"/>
    <lineage>
        <taxon>Bacteria</taxon>
        <taxon>Bacillati</taxon>
        <taxon>Actinomycetota</taxon>
        <taxon>Actinomycetes</taxon>
        <taxon>Pseudonocardiales</taxon>
        <taxon>Pseudonocardiaceae</taxon>
        <taxon>Kibdelosporangium</taxon>
    </lineage>
</organism>
<evidence type="ECO:0000256" key="2">
    <source>
        <dbReference type="ARBA" id="ARBA00023015"/>
    </source>
</evidence>
<evidence type="ECO:0008006" key="9">
    <source>
        <dbReference type="Google" id="ProtNLM"/>
    </source>
</evidence>
<evidence type="ECO:0000256" key="4">
    <source>
        <dbReference type="ARBA" id="ARBA00023163"/>
    </source>
</evidence>
<dbReference type="PANTHER" id="PTHR35807">
    <property type="entry name" value="TRANSCRIPTIONAL REGULATOR REDD-RELATED"/>
    <property type="match status" value="1"/>
</dbReference>
<dbReference type="GO" id="GO:0043531">
    <property type="term" value="F:ADP binding"/>
    <property type="evidence" value="ECO:0007669"/>
    <property type="project" value="InterPro"/>
</dbReference>
<accession>A0A0N7F4V5</accession>
<feature type="domain" description="Bacterial transcriptional activator" evidence="6">
    <location>
        <begin position="100"/>
        <end position="240"/>
    </location>
</feature>
<reference evidence="7 8" key="1">
    <citation type="submission" date="2015-07" db="EMBL/GenBank/DDBJ databases">
        <title>Genome sequencing of Kibdelosporangium phytohabitans.</title>
        <authorList>
            <person name="Qin S."/>
            <person name="Xing K."/>
        </authorList>
    </citation>
    <scope>NUCLEOTIDE SEQUENCE [LARGE SCALE GENOMIC DNA]</scope>
    <source>
        <strain evidence="7 8">KLBMP1111</strain>
    </source>
</reference>
<evidence type="ECO:0000259" key="5">
    <source>
        <dbReference type="SMART" id="SM00862"/>
    </source>
</evidence>
<dbReference type="EMBL" id="CP012752">
    <property type="protein sequence ID" value="ALG12487.1"/>
    <property type="molecule type" value="Genomic_DNA"/>
</dbReference>
<dbReference type="InterPro" id="IPR001867">
    <property type="entry name" value="OmpR/PhoB-type_DNA-bd"/>
</dbReference>
<dbReference type="InterPro" id="IPR036388">
    <property type="entry name" value="WH-like_DNA-bd_sf"/>
</dbReference>
<protein>
    <recommendedName>
        <fullName evidence="9">OmpR/PhoB-type domain-containing protein</fullName>
    </recommendedName>
</protein>
<dbReference type="PANTHER" id="PTHR35807:SF1">
    <property type="entry name" value="TRANSCRIPTIONAL REGULATOR REDD"/>
    <property type="match status" value="1"/>
</dbReference>
<dbReference type="SUPFAM" id="SSF48452">
    <property type="entry name" value="TPR-like"/>
    <property type="match status" value="1"/>
</dbReference>
<dbReference type="AlphaFoldDB" id="A0A0N7F4V5"/>
<gene>
    <name evidence="7" type="ORF">AOZ06_41505</name>
</gene>
<dbReference type="Gene3D" id="1.10.10.10">
    <property type="entry name" value="Winged helix-like DNA-binding domain superfamily/Winged helix DNA-binding domain"/>
    <property type="match status" value="1"/>
</dbReference>
<proteinExistence type="inferred from homology"/>
<dbReference type="CDD" id="cd15831">
    <property type="entry name" value="BTAD"/>
    <property type="match status" value="1"/>
</dbReference>
<dbReference type="SMART" id="SM00862">
    <property type="entry name" value="Trans_reg_C"/>
    <property type="match status" value="1"/>
</dbReference>
<dbReference type="GO" id="GO:0000160">
    <property type="term" value="P:phosphorelay signal transduction system"/>
    <property type="evidence" value="ECO:0007669"/>
    <property type="project" value="InterPro"/>
</dbReference>
<dbReference type="InterPro" id="IPR005158">
    <property type="entry name" value="BTAD"/>
</dbReference>
<evidence type="ECO:0000256" key="3">
    <source>
        <dbReference type="ARBA" id="ARBA00023125"/>
    </source>
</evidence>
<dbReference type="InterPro" id="IPR016032">
    <property type="entry name" value="Sig_transdc_resp-reg_C-effctor"/>
</dbReference>